<dbReference type="Gramene" id="mRNA:HanXRQr2_Chr09g0390071">
    <property type="protein sequence ID" value="mRNA:HanXRQr2_Chr09g0390071"/>
    <property type="gene ID" value="HanXRQr2_Chr09g0390071"/>
</dbReference>
<keyword evidence="1" id="KW-0479">Metal-binding</keyword>
<evidence type="ECO:0000313" key="10">
    <source>
        <dbReference type="Proteomes" id="UP000215914"/>
    </source>
</evidence>
<keyword evidence="4" id="KW-0805">Transcription regulation</keyword>
<organism evidence="9 10">
    <name type="scientific">Helianthus annuus</name>
    <name type="common">Common sunflower</name>
    <dbReference type="NCBI Taxonomy" id="4232"/>
    <lineage>
        <taxon>Eukaryota</taxon>
        <taxon>Viridiplantae</taxon>
        <taxon>Streptophyta</taxon>
        <taxon>Embryophyta</taxon>
        <taxon>Tracheophyta</taxon>
        <taxon>Spermatophyta</taxon>
        <taxon>Magnoliopsida</taxon>
        <taxon>eudicotyledons</taxon>
        <taxon>Gunneridae</taxon>
        <taxon>Pentapetalae</taxon>
        <taxon>asterids</taxon>
        <taxon>campanulids</taxon>
        <taxon>Asterales</taxon>
        <taxon>Asteraceae</taxon>
        <taxon>Asteroideae</taxon>
        <taxon>Heliantheae alliance</taxon>
        <taxon>Heliantheae</taxon>
        <taxon>Helianthus</taxon>
    </lineage>
</organism>
<feature type="compositionally biased region" description="Basic and acidic residues" evidence="6">
    <location>
        <begin position="475"/>
        <end position="488"/>
    </location>
</feature>
<dbReference type="GO" id="GO:0008270">
    <property type="term" value="F:zinc ion binding"/>
    <property type="evidence" value="ECO:0007669"/>
    <property type="project" value="UniProtKB-KW"/>
</dbReference>
<dbReference type="InterPro" id="IPR013083">
    <property type="entry name" value="Znf_RING/FYVE/PHD"/>
</dbReference>
<dbReference type="Gene3D" id="3.30.40.10">
    <property type="entry name" value="Zinc/RING finger domain, C3HC4 (zinc finger)"/>
    <property type="match status" value="1"/>
</dbReference>
<name>A0A251TWU7_HELAN</name>
<dbReference type="Proteomes" id="UP000215914">
    <property type="component" value="Chromosome 9"/>
</dbReference>
<sequence length="500" mass="56341">METPDEVLVCQTCGAEGLTNAFIYCVKCLKYVIHRYCLAVMPETFDEFVTWYCEDCEQPVPYHFTPPPEHDPSPSHNDDPPNSALVKKTTPLKKKKQIKKKSLKKRKLASLVVKEDDKCVPRRNKFTQDVVLGLVKRDHKSLPVQKTVAASLPDIQTKDEDPLLAKNEASCPPETAKSNAQKCAETLSNSLLKEASANSDQKYAELDNGFSTKGIVKRKRDTTRVAAKTKKQKTEKSSEHSSCESSCTDATLKNEKDVTHTEEGLKCGPDNDKMVSNSSSIENQLNKSNEFIGSAYASQSDYMQNDMQCIKNQPARPWQDPIWRGSFNITQTDYDLFEGLVGHLSTRACEKVIDEATTLSSMLSLEMHPKADLWPKSFLNSPPSDGSIALYFFPNDRKDFEQLVDDMIDKDLAMKASTKNAEMLIFTSKVLPQPFWRFQGNYYLWGVFRGKKNDVPVANHSDNRVLSANSGNEVTSEKEDCKRVKTIESRSPQSPLCNYR</sequence>
<evidence type="ECO:0000256" key="5">
    <source>
        <dbReference type="ARBA" id="ARBA00023163"/>
    </source>
</evidence>
<dbReference type="GO" id="GO:0140566">
    <property type="term" value="F:histone reader activity"/>
    <property type="evidence" value="ECO:0007669"/>
    <property type="project" value="InterPro"/>
</dbReference>
<feature type="region of interest" description="Disordered" evidence="6">
    <location>
        <begin position="221"/>
        <end position="248"/>
    </location>
</feature>
<feature type="compositionally biased region" description="Polar residues" evidence="6">
    <location>
        <begin position="464"/>
        <end position="474"/>
    </location>
</feature>
<dbReference type="InterPro" id="IPR011011">
    <property type="entry name" value="Znf_FYVE_PHD"/>
</dbReference>
<feature type="compositionally biased region" description="Basic residues" evidence="6">
    <location>
        <begin position="221"/>
        <end position="231"/>
    </location>
</feature>
<dbReference type="InterPro" id="IPR049914">
    <property type="entry name" value="PHD1-3/5-6"/>
</dbReference>
<feature type="region of interest" description="Disordered" evidence="6">
    <location>
        <begin position="64"/>
        <end position="91"/>
    </location>
</feature>
<reference evidence="8" key="3">
    <citation type="submission" date="2020-06" db="EMBL/GenBank/DDBJ databases">
        <title>Helianthus annuus Genome sequencing and assembly Release 2.</title>
        <authorList>
            <person name="Gouzy J."/>
            <person name="Langlade N."/>
            <person name="Munos S."/>
        </authorList>
    </citation>
    <scope>NUCLEOTIDE SEQUENCE</scope>
    <source>
        <tissue evidence="8">Leaves</tissue>
    </source>
</reference>
<feature type="compositionally biased region" description="Low complexity" evidence="6">
    <location>
        <begin position="80"/>
        <end position="89"/>
    </location>
</feature>
<gene>
    <name evidence="9" type="ORF">HannXRQ_Chr09g0258361</name>
    <name evidence="8" type="ORF">HanXRQr2_Chr09g0390071</name>
</gene>
<keyword evidence="5" id="KW-0804">Transcription</keyword>
<dbReference type="SUPFAM" id="SSF57903">
    <property type="entry name" value="FYVE/PHD zinc finger"/>
    <property type="match status" value="1"/>
</dbReference>
<feature type="compositionally biased region" description="Basic and acidic residues" evidence="6">
    <location>
        <begin position="68"/>
        <end position="79"/>
    </location>
</feature>
<evidence type="ECO:0000313" key="8">
    <source>
        <dbReference type="EMBL" id="KAF5791030.1"/>
    </source>
</evidence>
<accession>A0A251TWU7</accession>
<dbReference type="EMBL" id="CM007898">
    <property type="protein sequence ID" value="OTG15249.1"/>
    <property type="molecule type" value="Genomic_DNA"/>
</dbReference>
<evidence type="ECO:0000256" key="6">
    <source>
        <dbReference type="SAM" id="MobiDB-lite"/>
    </source>
</evidence>
<dbReference type="OMA" id="SCDECHP"/>
<dbReference type="InParanoid" id="A0A251TWU7"/>
<evidence type="ECO:0000256" key="1">
    <source>
        <dbReference type="ARBA" id="ARBA00022723"/>
    </source>
</evidence>
<feature type="domain" description="AIPP2-like SPOC-like" evidence="7">
    <location>
        <begin position="323"/>
        <end position="448"/>
    </location>
</feature>
<dbReference type="GO" id="GO:0034244">
    <property type="term" value="P:negative regulation of transcription elongation by RNA polymerase II"/>
    <property type="evidence" value="ECO:0007669"/>
    <property type="project" value="InterPro"/>
</dbReference>
<evidence type="ECO:0000256" key="2">
    <source>
        <dbReference type="ARBA" id="ARBA00022771"/>
    </source>
</evidence>
<keyword evidence="2" id="KW-0863">Zinc-finger</keyword>
<dbReference type="PANTHER" id="PTHR33304:SF18">
    <property type="entry name" value="CHROMATIN REGULATOR PHD FAMILY-RELATED"/>
    <property type="match status" value="1"/>
</dbReference>
<evidence type="ECO:0000256" key="4">
    <source>
        <dbReference type="ARBA" id="ARBA00023015"/>
    </source>
</evidence>
<dbReference type="EMBL" id="MNCJ02000324">
    <property type="protein sequence ID" value="KAF5791030.1"/>
    <property type="molecule type" value="Genomic_DNA"/>
</dbReference>
<evidence type="ECO:0000259" key="7">
    <source>
        <dbReference type="Pfam" id="PF23121"/>
    </source>
</evidence>
<proteinExistence type="predicted"/>
<dbReference type="AlphaFoldDB" id="A0A251TWU7"/>
<feature type="region of interest" description="Disordered" evidence="6">
    <location>
        <begin position="462"/>
        <end position="500"/>
    </location>
</feature>
<dbReference type="Pfam" id="PF23121">
    <property type="entry name" value="SPOC_AIPP2"/>
    <property type="match status" value="1"/>
</dbReference>
<keyword evidence="3" id="KW-0862">Zinc</keyword>
<reference evidence="9" key="2">
    <citation type="submission" date="2017-02" db="EMBL/GenBank/DDBJ databases">
        <title>Sunflower complete genome.</title>
        <authorList>
            <person name="Langlade N."/>
            <person name="Munos S."/>
        </authorList>
    </citation>
    <scope>NUCLEOTIDE SEQUENCE [LARGE SCALE GENOMIC DNA]</scope>
    <source>
        <tissue evidence="9">Leaves</tissue>
    </source>
</reference>
<dbReference type="CDD" id="cd15489">
    <property type="entry name" value="PHD_SF"/>
    <property type="match status" value="1"/>
</dbReference>
<evidence type="ECO:0000313" key="9">
    <source>
        <dbReference type="EMBL" id="OTG15249.1"/>
    </source>
</evidence>
<protein>
    <submittedName>
        <fullName evidence="8">Chromatin regulator PHD family</fullName>
    </submittedName>
    <submittedName>
        <fullName evidence="9">Putative zinc finger, RING/FYVE/PHD-type</fullName>
    </submittedName>
</protein>
<evidence type="ECO:0000256" key="3">
    <source>
        <dbReference type="ARBA" id="ARBA00022833"/>
    </source>
</evidence>
<dbReference type="InterPro" id="IPR056280">
    <property type="entry name" value="AIPP2-like_SPOC"/>
</dbReference>
<feature type="compositionally biased region" description="Polar residues" evidence="6">
    <location>
        <begin position="489"/>
        <end position="500"/>
    </location>
</feature>
<dbReference type="PANTHER" id="PTHR33304">
    <property type="match status" value="1"/>
</dbReference>
<reference evidence="8 10" key="1">
    <citation type="journal article" date="2017" name="Nature">
        <title>The sunflower genome provides insights into oil metabolism, flowering and Asterid evolution.</title>
        <authorList>
            <person name="Badouin H."/>
            <person name="Gouzy J."/>
            <person name="Grassa C.J."/>
            <person name="Murat F."/>
            <person name="Staton S.E."/>
            <person name="Cottret L."/>
            <person name="Lelandais-Briere C."/>
            <person name="Owens G.L."/>
            <person name="Carrere S."/>
            <person name="Mayjonade B."/>
            <person name="Legrand L."/>
            <person name="Gill N."/>
            <person name="Kane N.C."/>
            <person name="Bowers J.E."/>
            <person name="Hubner S."/>
            <person name="Bellec A."/>
            <person name="Berard A."/>
            <person name="Berges H."/>
            <person name="Blanchet N."/>
            <person name="Boniface M.C."/>
            <person name="Brunel D."/>
            <person name="Catrice O."/>
            <person name="Chaidir N."/>
            <person name="Claudel C."/>
            <person name="Donnadieu C."/>
            <person name="Faraut T."/>
            <person name="Fievet G."/>
            <person name="Helmstetter N."/>
            <person name="King M."/>
            <person name="Knapp S.J."/>
            <person name="Lai Z."/>
            <person name="Le Paslier M.C."/>
            <person name="Lippi Y."/>
            <person name="Lorenzon L."/>
            <person name="Mandel J.R."/>
            <person name="Marage G."/>
            <person name="Marchand G."/>
            <person name="Marquand E."/>
            <person name="Bret-Mestries E."/>
            <person name="Morien E."/>
            <person name="Nambeesan S."/>
            <person name="Nguyen T."/>
            <person name="Pegot-Espagnet P."/>
            <person name="Pouilly N."/>
            <person name="Raftis F."/>
            <person name="Sallet E."/>
            <person name="Schiex T."/>
            <person name="Thomas J."/>
            <person name="Vandecasteele C."/>
            <person name="Vares D."/>
            <person name="Vear F."/>
            <person name="Vautrin S."/>
            <person name="Crespi M."/>
            <person name="Mangin B."/>
            <person name="Burke J.M."/>
            <person name="Salse J."/>
            <person name="Munos S."/>
            <person name="Vincourt P."/>
            <person name="Rieseberg L.H."/>
            <person name="Langlade N.B."/>
        </authorList>
    </citation>
    <scope>NUCLEOTIDE SEQUENCE [LARGE SCALE GENOMIC DNA]</scope>
    <source>
        <strain evidence="10">cv. SF193</strain>
        <tissue evidence="8">Leaves</tissue>
    </source>
</reference>
<keyword evidence="10" id="KW-1185">Reference proteome</keyword>
<feature type="compositionally biased region" description="Basic and acidic residues" evidence="6">
    <location>
        <begin position="232"/>
        <end position="242"/>
    </location>
</feature>